<proteinExistence type="predicted"/>
<reference evidence="2" key="2">
    <citation type="submission" date="2023-03" db="EMBL/GenBank/DDBJ databases">
        <authorList>
            <person name="Inwood S.N."/>
            <person name="Skelly J.G."/>
            <person name="Guhlin J."/>
            <person name="Harrop T.W.R."/>
            <person name="Goldson S.G."/>
            <person name="Dearden P.K."/>
        </authorList>
    </citation>
    <scope>NUCLEOTIDE SEQUENCE</scope>
    <source>
        <strain evidence="2">Lincoln</strain>
        <tissue evidence="2">Whole body</tissue>
    </source>
</reference>
<dbReference type="InterPro" id="IPR011009">
    <property type="entry name" value="Kinase-like_dom_sf"/>
</dbReference>
<organism evidence="2 3">
    <name type="scientific">Microctonus hyperodae</name>
    <name type="common">Parasitoid wasp</name>
    <dbReference type="NCBI Taxonomy" id="165561"/>
    <lineage>
        <taxon>Eukaryota</taxon>
        <taxon>Metazoa</taxon>
        <taxon>Ecdysozoa</taxon>
        <taxon>Arthropoda</taxon>
        <taxon>Hexapoda</taxon>
        <taxon>Insecta</taxon>
        <taxon>Pterygota</taxon>
        <taxon>Neoptera</taxon>
        <taxon>Endopterygota</taxon>
        <taxon>Hymenoptera</taxon>
        <taxon>Apocrita</taxon>
        <taxon>Ichneumonoidea</taxon>
        <taxon>Braconidae</taxon>
        <taxon>Euphorinae</taxon>
        <taxon>Microctonus</taxon>
    </lineage>
</organism>
<dbReference type="Gene3D" id="1.10.510.10">
    <property type="entry name" value="Transferase(Phosphotransferase) domain 1"/>
    <property type="match status" value="1"/>
</dbReference>
<keyword evidence="3" id="KW-1185">Reference proteome</keyword>
<dbReference type="AlphaFoldDB" id="A0AA39F2J0"/>
<reference evidence="2" key="1">
    <citation type="journal article" date="2023" name="bioRxiv">
        <title>Scaffold-level genome assemblies of two parasitoid biocontrol wasps reveal the parthenogenesis mechanism and an associated novel virus.</title>
        <authorList>
            <person name="Inwood S."/>
            <person name="Skelly J."/>
            <person name="Guhlin J."/>
            <person name="Harrop T."/>
            <person name="Goldson S."/>
            <person name="Dearden P."/>
        </authorList>
    </citation>
    <scope>NUCLEOTIDE SEQUENCE</scope>
    <source>
        <strain evidence="2">Lincoln</strain>
        <tissue evidence="2">Whole body</tissue>
    </source>
</reference>
<evidence type="ECO:0000313" key="2">
    <source>
        <dbReference type="EMBL" id="KAK0161750.1"/>
    </source>
</evidence>
<accession>A0AA39F2J0</accession>
<feature type="domain" description="Protein kinase" evidence="1">
    <location>
        <begin position="115"/>
        <end position="283"/>
    </location>
</feature>
<comment type="caution">
    <text evidence="2">The sequence shown here is derived from an EMBL/GenBank/DDBJ whole genome shotgun (WGS) entry which is preliminary data.</text>
</comment>
<dbReference type="SUPFAM" id="SSF56112">
    <property type="entry name" value="Protein kinase-like (PK-like)"/>
    <property type="match status" value="1"/>
</dbReference>
<gene>
    <name evidence="2" type="ORF">PV327_008166</name>
</gene>
<dbReference type="Gene3D" id="3.30.200.20">
    <property type="entry name" value="Phosphorylase Kinase, domain 1"/>
    <property type="match status" value="1"/>
</dbReference>
<dbReference type="InterPro" id="IPR001245">
    <property type="entry name" value="Ser-Thr/Tyr_kinase_cat_dom"/>
</dbReference>
<dbReference type="Pfam" id="PF07714">
    <property type="entry name" value="PK_Tyr_Ser-Thr"/>
    <property type="match status" value="1"/>
</dbReference>
<dbReference type="Proteomes" id="UP001168972">
    <property type="component" value="Unassembled WGS sequence"/>
</dbReference>
<evidence type="ECO:0000259" key="1">
    <source>
        <dbReference type="PROSITE" id="PS50011"/>
    </source>
</evidence>
<dbReference type="GO" id="GO:0005524">
    <property type="term" value="F:ATP binding"/>
    <property type="evidence" value="ECO:0007669"/>
    <property type="project" value="InterPro"/>
</dbReference>
<dbReference type="EMBL" id="JAQQBR010001834">
    <property type="protein sequence ID" value="KAK0161750.1"/>
    <property type="molecule type" value="Genomic_DNA"/>
</dbReference>
<sequence length="283" mass="32259">MKKWKCGQISRSMSFLQKFCSNNVIETHVRSPNGTFRGFRDIIHRDRNRRSLSSNFNGLNNEAYRAALNAFLERRKDPNDSEYILPPNSPDKARNILKKNEKNTIKNNANNVKSSIIISKLPNADSSEIFEIGWVAGTENRYLDLMYAEWQNTKVCLRRHTHPDCQNAVKADLEVLSEIRHPNILLLMGITQTDDNGMIAICEPIVCTLYNYIHEQRERMAVQGIAKCAKNLAAAIKHAHMLGYIHSAISPHCVFLSSNGIMKLGGWELAIDINSVSFFYEFD</sequence>
<protein>
    <recommendedName>
        <fullName evidence="1">Protein kinase domain-containing protein</fullName>
    </recommendedName>
</protein>
<name>A0AA39F2J0_MICHY</name>
<dbReference type="InterPro" id="IPR000719">
    <property type="entry name" value="Prot_kinase_dom"/>
</dbReference>
<dbReference type="GO" id="GO:0004672">
    <property type="term" value="F:protein kinase activity"/>
    <property type="evidence" value="ECO:0007669"/>
    <property type="project" value="InterPro"/>
</dbReference>
<dbReference type="PROSITE" id="PS50011">
    <property type="entry name" value="PROTEIN_KINASE_DOM"/>
    <property type="match status" value="1"/>
</dbReference>
<evidence type="ECO:0000313" key="3">
    <source>
        <dbReference type="Proteomes" id="UP001168972"/>
    </source>
</evidence>